<evidence type="ECO:0000313" key="15">
    <source>
        <dbReference type="EMBL" id="RIY40396.1"/>
    </source>
</evidence>
<evidence type="ECO:0000256" key="11">
    <source>
        <dbReference type="SAM" id="Phobius"/>
    </source>
</evidence>
<dbReference type="AlphaFoldDB" id="A0A3A1YSC1"/>
<evidence type="ECO:0000256" key="9">
    <source>
        <dbReference type="ARBA" id="ARBA00023306"/>
    </source>
</evidence>
<evidence type="ECO:0000259" key="13">
    <source>
        <dbReference type="Pfam" id="PF18075"/>
    </source>
</evidence>
<evidence type="ECO:0000256" key="5">
    <source>
        <dbReference type="ARBA" id="ARBA00022618"/>
    </source>
</evidence>
<evidence type="ECO:0000256" key="8">
    <source>
        <dbReference type="ARBA" id="ARBA00023136"/>
    </source>
</evidence>
<evidence type="ECO:0000256" key="7">
    <source>
        <dbReference type="ARBA" id="ARBA00022989"/>
    </source>
</evidence>
<dbReference type="OrthoDB" id="9813411at2"/>
<dbReference type="PIRSF" id="PIRSF003097">
    <property type="entry name" value="FtsX"/>
    <property type="match status" value="1"/>
</dbReference>
<evidence type="ECO:0000256" key="1">
    <source>
        <dbReference type="ARBA" id="ARBA00004651"/>
    </source>
</evidence>
<dbReference type="PANTHER" id="PTHR47755">
    <property type="entry name" value="CELL DIVISION PROTEIN FTSX"/>
    <property type="match status" value="1"/>
</dbReference>
<dbReference type="GO" id="GO:0051301">
    <property type="term" value="P:cell division"/>
    <property type="evidence" value="ECO:0007669"/>
    <property type="project" value="UniProtKB-KW"/>
</dbReference>
<dbReference type="PANTHER" id="PTHR47755:SF1">
    <property type="entry name" value="CELL DIVISION PROTEIN FTSX"/>
    <property type="match status" value="1"/>
</dbReference>
<dbReference type="Proteomes" id="UP000266206">
    <property type="component" value="Unassembled WGS sequence"/>
</dbReference>
<comment type="similarity">
    <text evidence="2 10">Belongs to the ABC-4 integral membrane protein family. FtsX subfamily.</text>
</comment>
<evidence type="ECO:0000256" key="3">
    <source>
        <dbReference type="ARBA" id="ARBA00021907"/>
    </source>
</evidence>
<dbReference type="Pfam" id="PF18075">
    <property type="entry name" value="FtsX_ECD"/>
    <property type="match status" value="1"/>
</dbReference>
<dbReference type="GO" id="GO:0032153">
    <property type="term" value="C:cell division site"/>
    <property type="evidence" value="ECO:0007669"/>
    <property type="project" value="TreeGrafter"/>
</dbReference>
<accession>A0A3A1YSC1</accession>
<comment type="subcellular location">
    <subcellularLocation>
        <location evidence="10">Cell inner membrane</location>
    </subcellularLocation>
    <subcellularLocation>
        <location evidence="1">Cell membrane</location>
        <topology evidence="1">Multi-pass membrane protein</topology>
    </subcellularLocation>
</comment>
<feature type="transmembrane region" description="Helical" evidence="11">
    <location>
        <begin position="27"/>
        <end position="50"/>
    </location>
</feature>
<dbReference type="InterPro" id="IPR003838">
    <property type="entry name" value="ABC3_permease_C"/>
</dbReference>
<keyword evidence="10" id="KW-0997">Cell inner membrane</keyword>
<keyword evidence="4 10" id="KW-1003">Cell membrane</keyword>
<dbReference type="Gene3D" id="3.30.70.3040">
    <property type="match status" value="1"/>
</dbReference>
<feature type="domain" description="FtsX extracellular" evidence="13">
    <location>
        <begin position="62"/>
        <end position="158"/>
    </location>
</feature>
<comment type="function">
    <text evidence="10">Part of the ABC transporter FtsEX involved in cellular division.</text>
</comment>
<dbReference type="RefSeq" id="WP_119442929.1">
    <property type="nucleotide sequence ID" value="NZ_CP170494.1"/>
</dbReference>
<feature type="domain" description="ABC3 transporter permease C-terminal" evidence="12">
    <location>
        <begin position="181"/>
        <end position="296"/>
    </location>
</feature>
<dbReference type="InterPro" id="IPR040690">
    <property type="entry name" value="FtsX_ECD"/>
</dbReference>
<dbReference type="EMBL" id="NQYH01000009">
    <property type="protein sequence ID" value="RIY40396.1"/>
    <property type="molecule type" value="Genomic_DNA"/>
</dbReference>
<dbReference type="Pfam" id="PF02687">
    <property type="entry name" value="FtsX"/>
    <property type="match status" value="1"/>
</dbReference>
<dbReference type="GO" id="GO:0005886">
    <property type="term" value="C:plasma membrane"/>
    <property type="evidence" value="ECO:0007669"/>
    <property type="project" value="UniProtKB-SubCell"/>
</dbReference>
<feature type="transmembrane region" description="Helical" evidence="11">
    <location>
        <begin position="168"/>
        <end position="195"/>
    </location>
</feature>
<gene>
    <name evidence="14" type="ORF">CJO09_14065</name>
    <name evidence="15" type="ORF">CJP73_11065</name>
</gene>
<evidence type="ECO:0000256" key="2">
    <source>
        <dbReference type="ARBA" id="ARBA00007379"/>
    </source>
</evidence>
<evidence type="ECO:0000256" key="10">
    <source>
        <dbReference type="PIRNR" id="PIRNR003097"/>
    </source>
</evidence>
<feature type="transmembrane region" description="Helical" evidence="11">
    <location>
        <begin position="226"/>
        <end position="249"/>
    </location>
</feature>
<reference evidence="16 17" key="1">
    <citation type="submission" date="2017-08" db="EMBL/GenBank/DDBJ databases">
        <title>Pusillimonas indicus sp. nov., a member of the family Alcaligenaceae isolated from surface seawater.</title>
        <authorList>
            <person name="Li J."/>
        </authorList>
    </citation>
    <scope>NUCLEOTIDE SEQUENCE [LARGE SCALE GENOMIC DNA]</scope>
    <source>
        <strain evidence="14 17">17-4A</strain>
        <strain evidence="15 16">L52-1-41</strain>
    </source>
</reference>
<keyword evidence="9 10" id="KW-0131">Cell cycle</keyword>
<dbReference type="EMBL" id="NQOU01000007">
    <property type="protein sequence ID" value="RII81884.1"/>
    <property type="molecule type" value="Genomic_DNA"/>
</dbReference>
<sequence length="302" mass="32939">MRRWIRHHRYALAIAFRRLLSNPFSSLANLLVIALTLTLPIIGTAFLVAAQPVVKQVSITPEITLFIDLSHDQEKAQSIATRIRNEHEADVANVRVIPRDQAMNNLKGNPAWSDALAVLPDNPLPHAVVITLKETEDLPERVAALTNLWKNLDGVGTVQHDAAWVQRLAAILAFLRVGLGLMAAGVVLVVLATVFNTVRMQALSQREEIAVARLVGATESFVRRPFLYLGALTGVIASVAAIIFAKLALVPMNENLATLAGTYNAQLALSLPNTHHLLLAIFTVAVLAALSARWSVTRNTRF</sequence>
<evidence type="ECO:0000313" key="14">
    <source>
        <dbReference type="EMBL" id="RII81884.1"/>
    </source>
</evidence>
<evidence type="ECO:0000313" key="17">
    <source>
        <dbReference type="Proteomes" id="UP000266483"/>
    </source>
</evidence>
<comment type="caution">
    <text evidence="15">The sequence shown here is derived from an EMBL/GenBank/DDBJ whole genome shotgun (WGS) entry which is preliminary data.</text>
</comment>
<name>A0A3A1YSC1_9BURK</name>
<dbReference type="Proteomes" id="UP000266483">
    <property type="component" value="Unassembled WGS sequence"/>
</dbReference>
<keyword evidence="5 10" id="KW-0132">Cell division</keyword>
<proteinExistence type="inferred from homology"/>
<organism evidence="15 16">
    <name type="scientific">Neopusillimonas maritima</name>
    <dbReference type="NCBI Taxonomy" id="2026239"/>
    <lineage>
        <taxon>Bacteria</taxon>
        <taxon>Pseudomonadati</taxon>
        <taxon>Pseudomonadota</taxon>
        <taxon>Betaproteobacteria</taxon>
        <taxon>Burkholderiales</taxon>
        <taxon>Alcaligenaceae</taxon>
        <taxon>Neopusillimonas</taxon>
    </lineage>
</organism>
<evidence type="ECO:0000256" key="4">
    <source>
        <dbReference type="ARBA" id="ARBA00022475"/>
    </source>
</evidence>
<dbReference type="InterPro" id="IPR004513">
    <property type="entry name" value="FtsX"/>
</dbReference>
<feature type="transmembrane region" description="Helical" evidence="11">
    <location>
        <begin position="277"/>
        <end position="296"/>
    </location>
</feature>
<keyword evidence="17" id="KW-1185">Reference proteome</keyword>
<keyword evidence="7 11" id="KW-1133">Transmembrane helix</keyword>
<evidence type="ECO:0000313" key="16">
    <source>
        <dbReference type="Proteomes" id="UP000266206"/>
    </source>
</evidence>
<keyword evidence="6 11" id="KW-0812">Transmembrane</keyword>
<keyword evidence="8 10" id="KW-0472">Membrane</keyword>
<evidence type="ECO:0000256" key="6">
    <source>
        <dbReference type="ARBA" id="ARBA00022692"/>
    </source>
</evidence>
<evidence type="ECO:0000259" key="12">
    <source>
        <dbReference type="Pfam" id="PF02687"/>
    </source>
</evidence>
<protein>
    <recommendedName>
        <fullName evidence="3 10">Cell division protein FtsX</fullName>
    </recommendedName>
</protein>